<proteinExistence type="predicted"/>
<protein>
    <recommendedName>
        <fullName evidence="4">Helix-turn-helix domain-containing protein</fullName>
    </recommendedName>
</protein>
<feature type="coiled-coil region" evidence="1">
    <location>
        <begin position="13"/>
        <end position="40"/>
    </location>
</feature>
<keyword evidence="1" id="KW-0175">Coiled coil</keyword>
<evidence type="ECO:0000256" key="1">
    <source>
        <dbReference type="SAM" id="Coils"/>
    </source>
</evidence>
<keyword evidence="3" id="KW-1185">Reference proteome</keyword>
<dbReference type="EMBL" id="BAABLW010000007">
    <property type="protein sequence ID" value="GAA4924859.1"/>
    <property type="molecule type" value="Genomic_DNA"/>
</dbReference>
<dbReference type="Gene3D" id="1.10.10.10">
    <property type="entry name" value="Winged helix-like DNA-binding domain superfamily/Winged helix DNA-binding domain"/>
    <property type="match status" value="1"/>
</dbReference>
<name>A0ABP9G0Y5_9MICC</name>
<comment type="caution">
    <text evidence="2">The sequence shown here is derived from an EMBL/GenBank/DDBJ whole genome shotgun (WGS) entry which is preliminary data.</text>
</comment>
<dbReference type="Proteomes" id="UP001500368">
    <property type="component" value="Unassembled WGS sequence"/>
</dbReference>
<dbReference type="RefSeq" id="WP_345478116.1">
    <property type="nucleotide sequence ID" value="NZ_BAABLW010000007.1"/>
</dbReference>
<gene>
    <name evidence="2" type="ORF">GCM10025790_22660</name>
</gene>
<reference evidence="3" key="1">
    <citation type="journal article" date="2019" name="Int. J. Syst. Evol. Microbiol.">
        <title>The Global Catalogue of Microorganisms (GCM) 10K type strain sequencing project: providing services to taxonomists for standard genome sequencing and annotation.</title>
        <authorList>
            <consortium name="The Broad Institute Genomics Platform"/>
            <consortium name="The Broad Institute Genome Sequencing Center for Infectious Disease"/>
            <person name="Wu L."/>
            <person name="Ma J."/>
        </authorList>
    </citation>
    <scope>NUCLEOTIDE SEQUENCE [LARGE SCALE GENOMIC DNA]</scope>
    <source>
        <strain evidence="3">JCM 19129</strain>
    </source>
</reference>
<dbReference type="InterPro" id="IPR036388">
    <property type="entry name" value="WH-like_DNA-bd_sf"/>
</dbReference>
<sequence length="73" mass="7962">MSDADYSHHLDRALRLGEEAKRLEKAAAEAYDKRREAIVEAHAAGASYATIGKHLGITRGGAQSIVRTRRASE</sequence>
<organism evidence="2 3">
    <name type="scientific">Nesterenkonia rhizosphaerae</name>
    <dbReference type="NCBI Taxonomy" id="1348272"/>
    <lineage>
        <taxon>Bacteria</taxon>
        <taxon>Bacillati</taxon>
        <taxon>Actinomycetota</taxon>
        <taxon>Actinomycetes</taxon>
        <taxon>Micrococcales</taxon>
        <taxon>Micrococcaceae</taxon>
        <taxon>Nesterenkonia</taxon>
    </lineage>
</organism>
<evidence type="ECO:0000313" key="2">
    <source>
        <dbReference type="EMBL" id="GAA4924859.1"/>
    </source>
</evidence>
<evidence type="ECO:0008006" key="4">
    <source>
        <dbReference type="Google" id="ProtNLM"/>
    </source>
</evidence>
<accession>A0ABP9G0Y5</accession>
<evidence type="ECO:0000313" key="3">
    <source>
        <dbReference type="Proteomes" id="UP001500368"/>
    </source>
</evidence>